<keyword evidence="4" id="KW-1185">Reference proteome</keyword>
<organism evidence="3 4">
    <name type="scientific">Phocaeicola coprocola</name>
    <dbReference type="NCBI Taxonomy" id="310298"/>
    <lineage>
        <taxon>Bacteria</taxon>
        <taxon>Pseudomonadati</taxon>
        <taxon>Bacteroidota</taxon>
        <taxon>Bacteroidia</taxon>
        <taxon>Bacteroidales</taxon>
        <taxon>Bacteroidaceae</taxon>
        <taxon>Phocaeicola</taxon>
    </lineage>
</organism>
<protein>
    <submittedName>
        <fullName evidence="3">DUF262 domain-containing protein</fullName>
    </submittedName>
</protein>
<dbReference type="AlphaFoldDB" id="A0A412GVY6"/>
<accession>A0A412GVY6</accession>
<evidence type="ECO:0000313" key="4">
    <source>
        <dbReference type="Proteomes" id="UP000285864"/>
    </source>
</evidence>
<name>A0A412GVY6_9BACT</name>
<comment type="caution">
    <text evidence="3">The sequence shown here is derived from an EMBL/GenBank/DDBJ whole genome shotgun (WGS) entry which is preliminary data.</text>
</comment>
<evidence type="ECO:0000259" key="2">
    <source>
        <dbReference type="Pfam" id="PF25202"/>
    </source>
</evidence>
<dbReference type="Pfam" id="PF25202">
    <property type="entry name" value="DUF7834"/>
    <property type="match status" value="1"/>
</dbReference>
<dbReference type="InterPro" id="IPR057156">
    <property type="entry name" value="DUF7834"/>
</dbReference>
<proteinExistence type="predicted"/>
<dbReference type="Pfam" id="PF03235">
    <property type="entry name" value="GmrSD_N"/>
    <property type="match status" value="1"/>
</dbReference>
<feature type="domain" description="DUF7834" evidence="2">
    <location>
        <begin position="215"/>
        <end position="437"/>
    </location>
</feature>
<dbReference type="Proteomes" id="UP000285864">
    <property type="component" value="Unassembled WGS sequence"/>
</dbReference>
<evidence type="ECO:0000259" key="1">
    <source>
        <dbReference type="Pfam" id="PF03235"/>
    </source>
</evidence>
<dbReference type="EMBL" id="QRUU01000008">
    <property type="protein sequence ID" value="RGR99036.1"/>
    <property type="molecule type" value="Genomic_DNA"/>
</dbReference>
<gene>
    <name evidence="3" type="ORF">DWY20_03000</name>
</gene>
<feature type="domain" description="GmrSD restriction endonucleases N-terminal" evidence="1">
    <location>
        <begin position="55"/>
        <end position="205"/>
    </location>
</feature>
<dbReference type="PANTHER" id="PTHR35149:SF2">
    <property type="entry name" value="DUF262 DOMAIN-CONTAINING PROTEIN"/>
    <property type="match status" value="1"/>
</dbReference>
<sequence length="494" mass="58840">MFLKTIFFITSQSNNNVQSHEKFLKILHKYPKPLTIMNQIRVESLSIPELFSLPLDIPEYQRPYVWTKNEVLTLLNDIYTYQQHPQEEPMYYLGSIILHEHDNLYSIIDGQQRITTLAILLHALSSQQEIFIEYHSPVSMENIQKNAQIIREFCTEKDINEHTLQHINVTLVITQQEDDAYTFFETQNTGGVRLSGIDIIKAHHLRYIGKDSQNESYARKWEQFKYLNEVTRLLLLGRRWNILHWEKVPPKNTHGDYTREKQKKQIIIDEFSNKTLNGHQKIGFQQVQLEEEYRMLHLPPYKLALRQPLYNGENFIDYLDQFVSIYQNIFIKMDDLPEVYVRFTREVIDVEDRTEFVREFYQVVLISYVSRFGTERLIEVALQIFRYTYVLRLQNNSIREKSIPKFIQENHFIIDEVLTCYTCDELMKVLQSFEYDELDPTLFQKGYAADRLFGRISEFFRKELKDKALTAGSAYDKWLCKNIQTLVNQCNVSD</sequence>
<reference evidence="3 4" key="1">
    <citation type="submission" date="2018-08" db="EMBL/GenBank/DDBJ databases">
        <title>A genome reference for cultivated species of the human gut microbiota.</title>
        <authorList>
            <person name="Zou Y."/>
            <person name="Xue W."/>
            <person name="Luo G."/>
        </authorList>
    </citation>
    <scope>NUCLEOTIDE SEQUENCE [LARGE SCALE GENOMIC DNA]</scope>
    <source>
        <strain evidence="3 4">AF24-2</strain>
    </source>
</reference>
<dbReference type="PANTHER" id="PTHR35149">
    <property type="entry name" value="SLL5132 PROTEIN"/>
    <property type="match status" value="1"/>
</dbReference>
<evidence type="ECO:0000313" key="3">
    <source>
        <dbReference type="EMBL" id="RGR99036.1"/>
    </source>
</evidence>
<dbReference type="InterPro" id="IPR004919">
    <property type="entry name" value="GmrSD_N"/>
</dbReference>